<evidence type="ECO:0000313" key="3">
    <source>
        <dbReference type="EMBL" id="KXZ42088.1"/>
    </source>
</evidence>
<sequence>MLLLVAGVLYFLLLTNGQVRPVGLTSGASGSASLTAAAAATTAAAAAGRVAAAADTAAPNITAAAPDAGPVSKVRQGVDPAAIRKVQPLFHGARGPHGGAPRPKQYSEWDEPLPYGAVRILALPLNGSQAVLDIAASVTADVVGLLPPGTQVFANGPGSYHCTVFHTSQPTDPRPDPSRPDGGLDDPSLPPPRRRPQTAAEWERELATVRRIVAATPVPTLRLERVLQASSGVLLLTWTEAGEARVIPDLRRRLREAFPGASTKQASIIHSSLLRIVLWFVREAEFSTVVGEREIIRLADGAGADGAGAADAAVGHS</sequence>
<name>A0A150FWY3_GONPE</name>
<evidence type="ECO:0000256" key="2">
    <source>
        <dbReference type="SAM" id="SignalP"/>
    </source>
</evidence>
<evidence type="ECO:0000313" key="4">
    <source>
        <dbReference type="Proteomes" id="UP000075714"/>
    </source>
</evidence>
<feature type="signal peptide" evidence="2">
    <location>
        <begin position="1"/>
        <end position="17"/>
    </location>
</feature>
<dbReference type="Proteomes" id="UP000075714">
    <property type="component" value="Unassembled WGS sequence"/>
</dbReference>
<reference evidence="4" key="1">
    <citation type="journal article" date="2016" name="Nat. Commun.">
        <title>The Gonium pectorale genome demonstrates co-option of cell cycle regulation during the evolution of multicellularity.</title>
        <authorList>
            <person name="Hanschen E.R."/>
            <person name="Marriage T.N."/>
            <person name="Ferris P.J."/>
            <person name="Hamaji T."/>
            <person name="Toyoda A."/>
            <person name="Fujiyama A."/>
            <person name="Neme R."/>
            <person name="Noguchi H."/>
            <person name="Minakuchi Y."/>
            <person name="Suzuki M."/>
            <person name="Kawai-Toyooka H."/>
            <person name="Smith D.R."/>
            <person name="Sparks H."/>
            <person name="Anderson J."/>
            <person name="Bakaric R."/>
            <person name="Luria V."/>
            <person name="Karger A."/>
            <person name="Kirschner M.W."/>
            <person name="Durand P.M."/>
            <person name="Michod R.E."/>
            <person name="Nozaki H."/>
            <person name="Olson B.J."/>
        </authorList>
    </citation>
    <scope>NUCLEOTIDE SEQUENCE [LARGE SCALE GENOMIC DNA]</scope>
    <source>
        <strain evidence="4">NIES-2863</strain>
    </source>
</reference>
<dbReference type="EMBL" id="LSYV01000207">
    <property type="protein sequence ID" value="KXZ42088.1"/>
    <property type="molecule type" value="Genomic_DNA"/>
</dbReference>
<keyword evidence="4" id="KW-1185">Reference proteome</keyword>
<protein>
    <submittedName>
        <fullName evidence="3">Uncharacterized protein</fullName>
    </submittedName>
</protein>
<keyword evidence="2" id="KW-0732">Signal</keyword>
<dbReference type="OrthoDB" id="119121at2759"/>
<comment type="caution">
    <text evidence="3">The sequence shown here is derived from an EMBL/GenBank/DDBJ whole genome shotgun (WGS) entry which is preliminary data.</text>
</comment>
<organism evidence="3 4">
    <name type="scientific">Gonium pectorale</name>
    <name type="common">Green alga</name>
    <dbReference type="NCBI Taxonomy" id="33097"/>
    <lineage>
        <taxon>Eukaryota</taxon>
        <taxon>Viridiplantae</taxon>
        <taxon>Chlorophyta</taxon>
        <taxon>core chlorophytes</taxon>
        <taxon>Chlorophyceae</taxon>
        <taxon>CS clade</taxon>
        <taxon>Chlamydomonadales</taxon>
        <taxon>Volvocaceae</taxon>
        <taxon>Gonium</taxon>
    </lineage>
</organism>
<evidence type="ECO:0000256" key="1">
    <source>
        <dbReference type="SAM" id="MobiDB-lite"/>
    </source>
</evidence>
<feature type="region of interest" description="Disordered" evidence="1">
    <location>
        <begin position="165"/>
        <end position="199"/>
    </location>
</feature>
<dbReference type="STRING" id="33097.A0A150FWY3"/>
<proteinExistence type="predicted"/>
<feature type="chain" id="PRO_5007561759" evidence="2">
    <location>
        <begin position="18"/>
        <end position="317"/>
    </location>
</feature>
<gene>
    <name evidence="3" type="ORF">GPECTOR_208g400</name>
</gene>
<accession>A0A150FWY3</accession>
<dbReference type="AlphaFoldDB" id="A0A150FWY3"/>
<dbReference type="PANTHER" id="PTHR37204:SF1">
    <property type="entry name" value="TRANSMEMBRANE PROTEIN"/>
    <property type="match status" value="1"/>
</dbReference>
<dbReference type="PANTHER" id="PTHR37204">
    <property type="entry name" value="TRANSMEMBRANE PROTEIN"/>
    <property type="match status" value="1"/>
</dbReference>